<dbReference type="Proteomes" id="UP000265703">
    <property type="component" value="Unassembled WGS sequence"/>
</dbReference>
<gene>
    <name evidence="2" type="ORF">C1645_760496</name>
</gene>
<evidence type="ECO:0000313" key="2">
    <source>
        <dbReference type="EMBL" id="RIA94236.1"/>
    </source>
</evidence>
<organism evidence="2 3">
    <name type="scientific">Glomus cerebriforme</name>
    <dbReference type="NCBI Taxonomy" id="658196"/>
    <lineage>
        <taxon>Eukaryota</taxon>
        <taxon>Fungi</taxon>
        <taxon>Fungi incertae sedis</taxon>
        <taxon>Mucoromycota</taxon>
        <taxon>Glomeromycotina</taxon>
        <taxon>Glomeromycetes</taxon>
        <taxon>Glomerales</taxon>
        <taxon>Glomeraceae</taxon>
        <taxon>Glomus</taxon>
    </lineage>
</organism>
<name>A0A397TBA2_9GLOM</name>
<accession>A0A397TBA2</accession>
<reference evidence="2 3" key="1">
    <citation type="submission" date="2018-06" db="EMBL/GenBank/DDBJ databases">
        <title>Comparative genomics reveals the genomic features of Rhizophagus irregularis, R. cerebriforme, R. diaphanum and Gigaspora rosea, and their symbiotic lifestyle signature.</title>
        <authorList>
            <person name="Morin E."/>
            <person name="San Clemente H."/>
            <person name="Chen E.C.H."/>
            <person name="De La Providencia I."/>
            <person name="Hainaut M."/>
            <person name="Kuo A."/>
            <person name="Kohler A."/>
            <person name="Murat C."/>
            <person name="Tang N."/>
            <person name="Roy S."/>
            <person name="Loubradou J."/>
            <person name="Henrissat B."/>
            <person name="Grigoriev I.V."/>
            <person name="Corradi N."/>
            <person name="Roux C."/>
            <person name="Martin F.M."/>
        </authorList>
    </citation>
    <scope>NUCLEOTIDE SEQUENCE [LARGE SCALE GENOMIC DNA]</scope>
    <source>
        <strain evidence="2 3">DAOM 227022</strain>
    </source>
</reference>
<feature type="region of interest" description="Disordered" evidence="1">
    <location>
        <begin position="46"/>
        <end position="76"/>
    </location>
</feature>
<feature type="compositionally biased region" description="Basic and acidic residues" evidence="1">
    <location>
        <begin position="62"/>
        <end position="76"/>
    </location>
</feature>
<comment type="caution">
    <text evidence="2">The sequence shown here is derived from an EMBL/GenBank/DDBJ whole genome shotgun (WGS) entry which is preliminary data.</text>
</comment>
<sequence length="76" mass="9034">MSYSKILTLKMFNKNKHLQELHEMDSLLITEFSQYSYENINDSYSDTSFERQRSSFEPQAKSNDDKGYGGWPRKEI</sequence>
<keyword evidence="3" id="KW-1185">Reference proteome</keyword>
<dbReference type="EMBL" id="QKYT01000086">
    <property type="protein sequence ID" value="RIA94236.1"/>
    <property type="molecule type" value="Genomic_DNA"/>
</dbReference>
<proteinExistence type="predicted"/>
<dbReference type="AlphaFoldDB" id="A0A397TBA2"/>
<evidence type="ECO:0000313" key="3">
    <source>
        <dbReference type="Proteomes" id="UP000265703"/>
    </source>
</evidence>
<protein>
    <submittedName>
        <fullName evidence="2">Uncharacterized protein</fullName>
    </submittedName>
</protein>
<evidence type="ECO:0000256" key="1">
    <source>
        <dbReference type="SAM" id="MobiDB-lite"/>
    </source>
</evidence>